<comment type="caution">
    <text evidence="2">The sequence shown here is derived from an EMBL/GenBank/DDBJ whole genome shotgun (WGS) entry which is preliminary data.</text>
</comment>
<evidence type="ECO:0000313" key="3">
    <source>
        <dbReference type="Proteomes" id="UP001558652"/>
    </source>
</evidence>
<feature type="region of interest" description="Disordered" evidence="1">
    <location>
        <begin position="50"/>
        <end position="69"/>
    </location>
</feature>
<dbReference type="EMBL" id="JBFDAA010000002">
    <property type="protein sequence ID" value="KAL1139404.1"/>
    <property type="molecule type" value="Genomic_DNA"/>
</dbReference>
<feature type="compositionally biased region" description="Pro residues" evidence="1">
    <location>
        <begin position="52"/>
        <end position="69"/>
    </location>
</feature>
<keyword evidence="3" id="KW-1185">Reference proteome</keyword>
<proteinExistence type="predicted"/>
<evidence type="ECO:0000256" key="1">
    <source>
        <dbReference type="SAM" id="MobiDB-lite"/>
    </source>
</evidence>
<gene>
    <name evidence="2" type="ORF">AAG570_006388</name>
</gene>
<protein>
    <submittedName>
        <fullName evidence="2">Uncharacterized protein</fullName>
    </submittedName>
</protein>
<sequence>MGECQEGVEARLFTGNLCGGSVRVVSRGWSEESGYQSTASLPDILLRFNDTPRPPASVSPPVDPGCPSPPDLHCLDLDNLVRPDFTGVQDDSPGLQQVPSVGSQLQSDEEETDRVMVPSGGRLNCSLKSGQTAHTKFPPTKHFGLQPNKEDSIPYNVHPPAKISL</sequence>
<name>A0ABD0YTU2_9HEMI</name>
<dbReference type="AlphaFoldDB" id="A0ABD0YTU2"/>
<reference evidence="2 3" key="1">
    <citation type="submission" date="2024-07" db="EMBL/GenBank/DDBJ databases">
        <title>Chromosome-level genome assembly of the water stick insect Ranatra chinensis (Heteroptera: Nepidae).</title>
        <authorList>
            <person name="Liu X."/>
        </authorList>
    </citation>
    <scope>NUCLEOTIDE SEQUENCE [LARGE SCALE GENOMIC DNA]</scope>
    <source>
        <strain evidence="2">Cailab_2021Rc</strain>
        <tissue evidence="2">Muscle</tissue>
    </source>
</reference>
<dbReference type="Proteomes" id="UP001558652">
    <property type="component" value="Unassembled WGS sequence"/>
</dbReference>
<feature type="region of interest" description="Disordered" evidence="1">
    <location>
        <begin position="83"/>
        <end position="165"/>
    </location>
</feature>
<feature type="compositionally biased region" description="Polar residues" evidence="1">
    <location>
        <begin position="94"/>
        <end position="106"/>
    </location>
</feature>
<organism evidence="2 3">
    <name type="scientific">Ranatra chinensis</name>
    <dbReference type="NCBI Taxonomy" id="642074"/>
    <lineage>
        <taxon>Eukaryota</taxon>
        <taxon>Metazoa</taxon>
        <taxon>Ecdysozoa</taxon>
        <taxon>Arthropoda</taxon>
        <taxon>Hexapoda</taxon>
        <taxon>Insecta</taxon>
        <taxon>Pterygota</taxon>
        <taxon>Neoptera</taxon>
        <taxon>Paraneoptera</taxon>
        <taxon>Hemiptera</taxon>
        <taxon>Heteroptera</taxon>
        <taxon>Panheteroptera</taxon>
        <taxon>Nepomorpha</taxon>
        <taxon>Nepidae</taxon>
        <taxon>Ranatrinae</taxon>
        <taxon>Ranatra</taxon>
    </lineage>
</organism>
<accession>A0ABD0YTU2</accession>
<evidence type="ECO:0000313" key="2">
    <source>
        <dbReference type="EMBL" id="KAL1139404.1"/>
    </source>
</evidence>